<sequence length="102" mass="11608">MPDSKISRLYGLFYFLLFEVVVYVGLKYLLSGLGMDNQMQAENTIVPNWVKAVAFIMLYILCMLMAVVLVSNLVPARHRGQLMSWVYLALLGMVAMLILLFN</sequence>
<dbReference type="Proteomes" id="UP001597374">
    <property type="component" value="Unassembled WGS sequence"/>
</dbReference>
<keyword evidence="3" id="KW-1185">Reference proteome</keyword>
<feature type="transmembrane region" description="Helical" evidence="1">
    <location>
        <begin position="50"/>
        <end position="70"/>
    </location>
</feature>
<dbReference type="EMBL" id="JBHUIM010000001">
    <property type="protein sequence ID" value="MFD2246813.1"/>
    <property type="molecule type" value="Genomic_DNA"/>
</dbReference>
<name>A0ABW5CZP8_9BACT</name>
<keyword evidence="1" id="KW-1133">Transmembrane helix</keyword>
<proteinExistence type="predicted"/>
<accession>A0ABW5CZP8</accession>
<protein>
    <submittedName>
        <fullName evidence="2">Uncharacterized protein</fullName>
    </submittedName>
</protein>
<comment type="caution">
    <text evidence="2">The sequence shown here is derived from an EMBL/GenBank/DDBJ whole genome shotgun (WGS) entry which is preliminary data.</text>
</comment>
<reference evidence="3" key="1">
    <citation type="journal article" date="2019" name="Int. J. Syst. Evol. Microbiol.">
        <title>The Global Catalogue of Microorganisms (GCM) 10K type strain sequencing project: providing services to taxonomists for standard genome sequencing and annotation.</title>
        <authorList>
            <consortium name="The Broad Institute Genomics Platform"/>
            <consortium name="The Broad Institute Genome Sequencing Center for Infectious Disease"/>
            <person name="Wu L."/>
            <person name="Ma J."/>
        </authorList>
    </citation>
    <scope>NUCLEOTIDE SEQUENCE [LARGE SCALE GENOMIC DNA]</scope>
    <source>
        <strain evidence="3">CGMCC 4.1782</strain>
    </source>
</reference>
<keyword evidence="1" id="KW-0812">Transmembrane</keyword>
<gene>
    <name evidence="2" type="ORF">ACFSKP_11145</name>
</gene>
<evidence type="ECO:0000256" key="1">
    <source>
        <dbReference type="SAM" id="Phobius"/>
    </source>
</evidence>
<dbReference type="RefSeq" id="WP_250428591.1">
    <property type="nucleotide sequence ID" value="NZ_JALPRR010000001.1"/>
</dbReference>
<feature type="transmembrane region" description="Helical" evidence="1">
    <location>
        <begin position="12"/>
        <end position="30"/>
    </location>
</feature>
<evidence type="ECO:0000313" key="2">
    <source>
        <dbReference type="EMBL" id="MFD2246813.1"/>
    </source>
</evidence>
<evidence type="ECO:0000313" key="3">
    <source>
        <dbReference type="Proteomes" id="UP001597374"/>
    </source>
</evidence>
<feature type="transmembrane region" description="Helical" evidence="1">
    <location>
        <begin position="82"/>
        <end position="101"/>
    </location>
</feature>
<organism evidence="2 3">
    <name type="scientific">Pontibacter ruber</name>
    <dbReference type="NCBI Taxonomy" id="1343895"/>
    <lineage>
        <taxon>Bacteria</taxon>
        <taxon>Pseudomonadati</taxon>
        <taxon>Bacteroidota</taxon>
        <taxon>Cytophagia</taxon>
        <taxon>Cytophagales</taxon>
        <taxon>Hymenobacteraceae</taxon>
        <taxon>Pontibacter</taxon>
    </lineage>
</organism>
<keyword evidence="1" id="KW-0472">Membrane</keyword>